<keyword evidence="2 9" id="KW-0028">Amino-acid biosynthesis</keyword>
<comment type="pathway">
    <text evidence="8">Aromatic compound metabolism; 3,4-dihydroxybenzoate biosynthesis; 3-dehydroquinate from D-quinate (NAD(+) route).</text>
</comment>
<dbReference type="Gene3D" id="3.40.50.720">
    <property type="entry name" value="NAD(P)-binding Rossmann-like Domain"/>
    <property type="match status" value="1"/>
</dbReference>
<feature type="binding site" evidence="9">
    <location>
        <position position="69"/>
    </location>
    <ligand>
        <name>shikimate</name>
        <dbReference type="ChEBI" id="CHEBI:36208"/>
    </ligand>
</feature>
<dbReference type="GO" id="GO:0019632">
    <property type="term" value="P:shikimate metabolic process"/>
    <property type="evidence" value="ECO:0007669"/>
    <property type="project" value="InterPro"/>
</dbReference>
<comment type="catalytic activity">
    <reaction evidence="7">
        <text>shikimate + NAD(+) = 3-dehydroshikimate + NADH + H(+)</text>
        <dbReference type="Rhea" id="RHEA:17741"/>
        <dbReference type="ChEBI" id="CHEBI:15378"/>
        <dbReference type="ChEBI" id="CHEBI:16630"/>
        <dbReference type="ChEBI" id="CHEBI:36208"/>
        <dbReference type="ChEBI" id="CHEBI:57540"/>
        <dbReference type="ChEBI" id="CHEBI:57945"/>
    </reaction>
</comment>
<feature type="binding site" evidence="9">
    <location>
        <begin position="133"/>
        <end position="137"/>
    </location>
    <ligand>
        <name>NADP(+)</name>
        <dbReference type="ChEBI" id="CHEBI:58349"/>
    </ligand>
</feature>
<dbReference type="SUPFAM" id="SSF51735">
    <property type="entry name" value="NAD(P)-binding Rossmann-fold domains"/>
    <property type="match status" value="1"/>
</dbReference>
<keyword evidence="13" id="KW-1185">Reference proteome</keyword>
<dbReference type="OrthoDB" id="9792692at2"/>
<comment type="subunit">
    <text evidence="9">Homodimer.</text>
</comment>
<evidence type="ECO:0000256" key="9">
    <source>
        <dbReference type="HAMAP-Rule" id="MF_00222"/>
    </source>
</evidence>
<feature type="binding site" evidence="9">
    <location>
        <position position="234"/>
    </location>
    <ligand>
        <name>NADP(+)</name>
        <dbReference type="ChEBI" id="CHEBI:58349"/>
    </ligand>
</feature>
<feature type="domain" description="SDH C-terminal" evidence="11">
    <location>
        <begin position="257"/>
        <end position="284"/>
    </location>
</feature>
<evidence type="ECO:0000256" key="7">
    <source>
        <dbReference type="ARBA" id="ARBA00052329"/>
    </source>
</evidence>
<dbReference type="InterPro" id="IPR013708">
    <property type="entry name" value="Shikimate_DH-bd_N"/>
</dbReference>
<dbReference type="Pfam" id="PF18317">
    <property type="entry name" value="SDH_C"/>
    <property type="match status" value="1"/>
</dbReference>
<dbReference type="GO" id="GO:0052734">
    <property type="term" value="F:shikimate 3-dehydrogenase (NAD+) activity"/>
    <property type="evidence" value="ECO:0007669"/>
    <property type="project" value="RHEA"/>
</dbReference>
<reference evidence="12 13" key="1">
    <citation type="submission" date="2016-11" db="EMBL/GenBank/DDBJ databases">
        <authorList>
            <person name="Jaros S."/>
            <person name="Januszkiewicz K."/>
            <person name="Wedrychowicz H."/>
        </authorList>
    </citation>
    <scope>NUCLEOTIDE SEQUENCE [LARGE SCALE GENOMIC DNA]</scope>
    <source>
        <strain evidence="12 13">DSM 15480</strain>
    </source>
</reference>
<gene>
    <name evidence="9" type="primary">aroE</name>
    <name evidence="12" type="ORF">SAMN02745243_03330</name>
</gene>
<dbReference type="SUPFAM" id="SSF53223">
    <property type="entry name" value="Aminoacid dehydrogenase-like, N-terminal domain"/>
    <property type="match status" value="1"/>
</dbReference>
<dbReference type="Proteomes" id="UP000184301">
    <property type="component" value="Unassembled WGS sequence"/>
</dbReference>
<dbReference type="GO" id="GO:0008652">
    <property type="term" value="P:amino acid biosynthetic process"/>
    <property type="evidence" value="ECO:0007669"/>
    <property type="project" value="UniProtKB-KW"/>
</dbReference>
<proteinExistence type="inferred from homology"/>
<name>A0A1M6TUJ8_9FIRM</name>
<dbReference type="InterPro" id="IPR041121">
    <property type="entry name" value="SDH_C"/>
</dbReference>
<dbReference type="PANTHER" id="PTHR21089">
    <property type="entry name" value="SHIKIMATE DEHYDROGENASE"/>
    <property type="match status" value="1"/>
</dbReference>
<keyword evidence="3 9" id="KW-0521">NADP</keyword>
<dbReference type="InterPro" id="IPR036291">
    <property type="entry name" value="NAD(P)-bd_dom_sf"/>
</dbReference>
<evidence type="ECO:0000256" key="3">
    <source>
        <dbReference type="ARBA" id="ARBA00022857"/>
    </source>
</evidence>
<dbReference type="GO" id="GO:0004764">
    <property type="term" value="F:shikimate 3-dehydrogenase (NADP+) activity"/>
    <property type="evidence" value="ECO:0007669"/>
    <property type="project" value="UniProtKB-UniRule"/>
</dbReference>
<dbReference type="Gene3D" id="3.40.50.10860">
    <property type="entry name" value="Leucine Dehydrogenase, chain A, domain 1"/>
    <property type="match status" value="1"/>
</dbReference>
<dbReference type="InterPro" id="IPR046346">
    <property type="entry name" value="Aminoacid_DH-like_N_sf"/>
</dbReference>
<dbReference type="GO" id="GO:0009073">
    <property type="term" value="P:aromatic amino acid family biosynthetic process"/>
    <property type="evidence" value="ECO:0007669"/>
    <property type="project" value="UniProtKB-KW"/>
</dbReference>
<evidence type="ECO:0000256" key="6">
    <source>
        <dbReference type="ARBA" id="ARBA00051639"/>
    </source>
</evidence>
<dbReference type="GO" id="GO:0030266">
    <property type="term" value="F:quinate 3-dehydrogenase (NAD+) activity"/>
    <property type="evidence" value="ECO:0007669"/>
    <property type="project" value="UniProtKB-EC"/>
</dbReference>
<evidence type="ECO:0000313" key="12">
    <source>
        <dbReference type="EMBL" id="SHK60715.1"/>
    </source>
</evidence>
<evidence type="ECO:0000313" key="13">
    <source>
        <dbReference type="Proteomes" id="UP000184301"/>
    </source>
</evidence>
<evidence type="ECO:0000256" key="2">
    <source>
        <dbReference type="ARBA" id="ARBA00022605"/>
    </source>
</evidence>
<sequence length="289" mass="31413">MSNNITGHTQLACLLGQPCAHSISPAMHNEAFNQLDIDCTYLAFDVGTDTLPEVVEGLRKMNVLGFNLTMPDKNLMCELCDELSPAAKIGGAVNTVKNENGKFIGHTTDGTGFMHACEAAGFDIIGKKMTLLGAGGAASAILIQAALDGLTEISVFNIRDAFWDRAQNLVDTLNNETNCKVTLYDYEDPSILNREINSSAILTNGTSVGMAPKTDACIITDTSVLRPDLMVFDVIYNPEETKLLRLAREAGCRTANGLYMLLYQGAASFKIWTGQDMPVEPIKKKFFDR</sequence>
<dbReference type="GO" id="GO:0050661">
    <property type="term" value="F:NADP binding"/>
    <property type="evidence" value="ECO:0007669"/>
    <property type="project" value="InterPro"/>
</dbReference>
<dbReference type="CDD" id="cd01065">
    <property type="entry name" value="NAD_bind_Shikimate_DH"/>
    <property type="match status" value="1"/>
</dbReference>
<evidence type="ECO:0000256" key="4">
    <source>
        <dbReference type="ARBA" id="ARBA00023002"/>
    </source>
</evidence>
<dbReference type="Pfam" id="PF08501">
    <property type="entry name" value="Shikimate_dh_N"/>
    <property type="match status" value="1"/>
</dbReference>
<comment type="catalytic activity">
    <reaction evidence="9">
        <text>shikimate + NADP(+) = 3-dehydroshikimate + NADPH + H(+)</text>
        <dbReference type="Rhea" id="RHEA:17737"/>
        <dbReference type="ChEBI" id="CHEBI:15378"/>
        <dbReference type="ChEBI" id="CHEBI:16630"/>
        <dbReference type="ChEBI" id="CHEBI:36208"/>
        <dbReference type="ChEBI" id="CHEBI:57783"/>
        <dbReference type="ChEBI" id="CHEBI:58349"/>
        <dbReference type="EC" id="1.1.1.25"/>
    </reaction>
</comment>
<dbReference type="AlphaFoldDB" id="A0A1M6TUJ8"/>
<dbReference type="GO" id="GO:0009423">
    <property type="term" value="P:chorismate biosynthetic process"/>
    <property type="evidence" value="ECO:0007669"/>
    <property type="project" value="UniProtKB-UniRule"/>
</dbReference>
<keyword evidence="4 9" id="KW-0560">Oxidoreductase</keyword>
<feature type="binding site" evidence="9">
    <location>
        <position position="236"/>
    </location>
    <ligand>
        <name>shikimate</name>
        <dbReference type="ChEBI" id="CHEBI:36208"/>
    </ligand>
</feature>
<comment type="similarity">
    <text evidence="9">Belongs to the shikimate dehydrogenase family.</text>
</comment>
<comment type="pathway">
    <text evidence="1 9">Metabolic intermediate biosynthesis; chorismate biosynthesis; chorismate from D-erythrose 4-phosphate and phosphoenolpyruvate: step 4/7.</text>
</comment>
<protein>
    <recommendedName>
        <fullName evidence="9">Shikimate dehydrogenase (NADP(+))</fullName>
        <shortName evidence="9">SDH</shortName>
        <ecNumber evidence="9">1.1.1.25</ecNumber>
    </recommendedName>
</protein>
<dbReference type="PANTHER" id="PTHR21089:SF1">
    <property type="entry name" value="BIFUNCTIONAL 3-DEHYDROQUINATE DEHYDRATASE_SHIKIMATE DEHYDROGENASE, CHLOROPLASTIC"/>
    <property type="match status" value="1"/>
</dbReference>
<dbReference type="RefSeq" id="WP_073112527.1">
    <property type="nucleotide sequence ID" value="NZ_FQZY01000063.1"/>
</dbReference>
<feature type="binding site" evidence="9">
    <location>
        <position position="257"/>
    </location>
    <ligand>
        <name>NADP(+)</name>
        <dbReference type="ChEBI" id="CHEBI:58349"/>
    </ligand>
</feature>
<feature type="binding site" evidence="9">
    <location>
        <position position="94"/>
    </location>
    <ligand>
        <name>shikimate</name>
        <dbReference type="ChEBI" id="CHEBI:36208"/>
    </ligand>
</feature>
<dbReference type="STRING" id="1121950.SAMN02745243_03330"/>
<evidence type="ECO:0000256" key="5">
    <source>
        <dbReference type="ARBA" id="ARBA00023141"/>
    </source>
</evidence>
<dbReference type="EMBL" id="FQZY01000063">
    <property type="protein sequence ID" value="SHK60715.1"/>
    <property type="molecule type" value="Genomic_DNA"/>
</dbReference>
<dbReference type="InterPro" id="IPR022893">
    <property type="entry name" value="Shikimate_DH_fam"/>
</dbReference>
<feature type="binding site" evidence="9">
    <location>
        <position position="264"/>
    </location>
    <ligand>
        <name>shikimate</name>
        <dbReference type="ChEBI" id="CHEBI:36208"/>
    </ligand>
</feature>
<evidence type="ECO:0000256" key="8">
    <source>
        <dbReference type="ARBA" id="ARBA00060613"/>
    </source>
</evidence>
<dbReference type="UniPathway" id="UPA00053">
    <property type="reaction ID" value="UER00087"/>
</dbReference>
<feature type="binding site" evidence="9">
    <location>
        <position position="109"/>
    </location>
    <ligand>
        <name>shikimate</name>
        <dbReference type="ChEBI" id="CHEBI:36208"/>
    </ligand>
</feature>
<accession>A0A1M6TUJ8</accession>
<dbReference type="NCBIfam" id="TIGR00507">
    <property type="entry name" value="aroE"/>
    <property type="match status" value="1"/>
</dbReference>
<feature type="binding site" evidence="9">
    <location>
        <begin position="22"/>
        <end position="24"/>
    </location>
    <ligand>
        <name>shikimate</name>
        <dbReference type="ChEBI" id="CHEBI:36208"/>
    </ligand>
</feature>
<keyword evidence="5 9" id="KW-0057">Aromatic amino acid biosynthesis</keyword>
<organism evidence="12 13">
    <name type="scientific">Hespellia stercorisuis DSM 15480</name>
    <dbReference type="NCBI Taxonomy" id="1121950"/>
    <lineage>
        <taxon>Bacteria</taxon>
        <taxon>Bacillati</taxon>
        <taxon>Bacillota</taxon>
        <taxon>Clostridia</taxon>
        <taxon>Lachnospirales</taxon>
        <taxon>Lachnospiraceae</taxon>
        <taxon>Hespellia</taxon>
    </lineage>
</organism>
<evidence type="ECO:0000256" key="1">
    <source>
        <dbReference type="ARBA" id="ARBA00004871"/>
    </source>
</evidence>
<comment type="function">
    <text evidence="9">Involved in the biosynthesis of the chorismate, which leads to the biosynthesis of aromatic amino acids. Catalyzes the reversible NADPH linked reduction of 3-dehydroshikimate (DHSA) to yield shikimate (SA).</text>
</comment>
<dbReference type="EC" id="1.1.1.25" evidence="9"/>
<dbReference type="HAMAP" id="MF_00222">
    <property type="entry name" value="Shikimate_DH_AroE"/>
    <property type="match status" value="1"/>
</dbReference>
<dbReference type="InterPro" id="IPR011342">
    <property type="entry name" value="Shikimate_DH"/>
</dbReference>
<feature type="active site" description="Proton acceptor" evidence="9">
    <location>
        <position position="73"/>
    </location>
</feature>
<comment type="caution">
    <text evidence="9">Lacks conserved residue(s) required for the propagation of feature annotation.</text>
</comment>
<dbReference type="FunFam" id="3.40.50.720:FF:000086">
    <property type="entry name" value="Quinate/shikimate dehydrogenase"/>
    <property type="match status" value="1"/>
</dbReference>
<comment type="catalytic activity">
    <reaction evidence="6">
        <text>L-quinate + NAD(+) = 3-dehydroquinate + NADH + H(+)</text>
        <dbReference type="Rhea" id="RHEA:22364"/>
        <dbReference type="ChEBI" id="CHEBI:15378"/>
        <dbReference type="ChEBI" id="CHEBI:29751"/>
        <dbReference type="ChEBI" id="CHEBI:32364"/>
        <dbReference type="ChEBI" id="CHEBI:57540"/>
        <dbReference type="ChEBI" id="CHEBI:57945"/>
        <dbReference type="EC" id="1.1.1.24"/>
    </reaction>
</comment>
<evidence type="ECO:0000259" key="11">
    <source>
        <dbReference type="Pfam" id="PF18317"/>
    </source>
</evidence>
<evidence type="ECO:0000259" key="10">
    <source>
        <dbReference type="Pfam" id="PF08501"/>
    </source>
</evidence>
<feature type="domain" description="Shikimate dehydrogenase substrate binding N-terminal" evidence="10">
    <location>
        <begin position="14"/>
        <end position="96"/>
    </location>
</feature>